<dbReference type="SUPFAM" id="SSF48264">
    <property type="entry name" value="Cytochrome P450"/>
    <property type="match status" value="1"/>
</dbReference>
<accession>A0A397VQV6</accession>
<evidence type="ECO:0000313" key="3">
    <source>
        <dbReference type="Proteomes" id="UP000266673"/>
    </source>
</evidence>
<dbReference type="PANTHER" id="PTHR24301">
    <property type="entry name" value="THROMBOXANE-A SYNTHASE"/>
    <property type="match status" value="1"/>
</dbReference>
<dbReference type="GO" id="GO:0004497">
    <property type="term" value="F:monooxygenase activity"/>
    <property type="evidence" value="ECO:0007669"/>
    <property type="project" value="InterPro"/>
</dbReference>
<gene>
    <name evidence="2" type="ORF">C2G38_590603</name>
</gene>
<dbReference type="Pfam" id="PF00067">
    <property type="entry name" value="p450"/>
    <property type="match status" value="1"/>
</dbReference>
<evidence type="ECO:0000313" key="2">
    <source>
        <dbReference type="EMBL" id="RIB24904.1"/>
    </source>
</evidence>
<reference evidence="2 3" key="1">
    <citation type="submission" date="2018-06" db="EMBL/GenBank/DDBJ databases">
        <title>Comparative genomics reveals the genomic features of Rhizophagus irregularis, R. cerebriforme, R. diaphanum and Gigaspora rosea, and their symbiotic lifestyle signature.</title>
        <authorList>
            <person name="Morin E."/>
            <person name="San Clemente H."/>
            <person name="Chen E.C.H."/>
            <person name="De La Providencia I."/>
            <person name="Hainaut M."/>
            <person name="Kuo A."/>
            <person name="Kohler A."/>
            <person name="Murat C."/>
            <person name="Tang N."/>
            <person name="Roy S."/>
            <person name="Loubradou J."/>
            <person name="Henrissat B."/>
            <person name="Grigoriev I.V."/>
            <person name="Corradi N."/>
            <person name="Roux C."/>
            <person name="Martin F.M."/>
        </authorList>
    </citation>
    <scope>NUCLEOTIDE SEQUENCE [LARGE SCALE GENOMIC DNA]</scope>
    <source>
        <strain evidence="2 3">DAOM 194757</strain>
    </source>
</reference>
<organism evidence="2 3">
    <name type="scientific">Gigaspora rosea</name>
    <dbReference type="NCBI Taxonomy" id="44941"/>
    <lineage>
        <taxon>Eukaryota</taxon>
        <taxon>Fungi</taxon>
        <taxon>Fungi incertae sedis</taxon>
        <taxon>Mucoromycota</taxon>
        <taxon>Glomeromycotina</taxon>
        <taxon>Glomeromycetes</taxon>
        <taxon>Diversisporales</taxon>
        <taxon>Gigasporaceae</taxon>
        <taxon>Gigaspora</taxon>
    </lineage>
</organism>
<keyword evidence="3" id="KW-1185">Reference proteome</keyword>
<evidence type="ECO:0000256" key="1">
    <source>
        <dbReference type="SAM" id="Phobius"/>
    </source>
</evidence>
<keyword evidence="1" id="KW-1133">Transmembrane helix</keyword>
<sequence>MAIYNIIVSLKIIDFLIIFVFTFLVYVFRFYYKYFTRPNPLPGPLPLPFIECSYLYDGDNKKLFALLYKKYGDLCEYYLNGKRRILISSPEYLEKMLTPSSKDSTFMIRLPHSEGFEEYGMAGRGIIVNHDIKSWRYNRYFFNKAILTPSFNHEAVKWTNIMSQELEGYWKSLGNLNLSKDNLKNLNDWQLEIDMAEWVRRFTSDMIVILITGERSYTMASYYNLYNPVKVIHSNPLIEDSERFVKAFSDYLFGITIFMYFGYFSRRYYPGIKDKVKHLLNNRDYVFEALDIIIKKRRKEIEEMPVGTKLGHDMLTSLIITNTERDMNEDKNITKDDISTRPMTDVEIRGNLLDAFIAGVDTVSINGFWIVVFLCDLNS</sequence>
<proteinExistence type="predicted"/>
<dbReference type="AlphaFoldDB" id="A0A397VQV6"/>
<dbReference type="InterPro" id="IPR001128">
    <property type="entry name" value="Cyt_P450"/>
</dbReference>
<dbReference type="STRING" id="44941.A0A397VQV6"/>
<dbReference type="GO" id="GO:0005506">
    <property type="term" value="F:iron ion binding"/>
    <property type="evidence" value="ECO:0007669"/>
    <property type="project" value="InterPro"/>
</dbReference>
<dbReference type="Proteomes" id="UP000266673">
    <property type="component" value="Unassembled WGS sequence"/>
</dbReference>
<comment type="caution">
    <text evidence="2">The sequence shown here is derived from an EMBL/GenBank/DDBJ whole genome shotgun (WGS) entry which is preliminary data.</text>
</comment>
<dbReference type="PANTHER" id="PTHR24301:SF2">
    <property type="entry name" value="THROMBOXANE-A SYNTHASE"/>
    <property type="match status" value="1"/>
</dbReference>
<feature type="transmembrane region" description="Helical" evidence="1">
    <location>
        <begin position="12"/>
        <end position="32"/>
    </location>
</feature>
<protein>
    <submittedName>
        <fullName evidence="2">Cytochrome P450</fullName>
    </submittedName>
</protein>
<dbReference type="Gene3D" id="1.10.630.10">
    <property type="entry name" value="Cytochrome P450"/>
    <property type="match status" value="1"/>
</dbReference>
<dbReference type="GO" id="GO:0020037">
    <property type="term" value="F:heme binding"/>
    <property type="evidence" value="ECO:0007669"/>
    <property type="project" value="InterPro"/>
</dbReference>
<dbReference type="InterPro" id="IPR036396">
    <property type="entry name" value="Cyt_P450_sf"/>
</dbReference>
<keyword evidence="1" id="KW-0472">Membrane</keyword>
<name>A0A397VQV6_9GLOM</name>
<dbReference type="OrthoDB" id="1470350at2759"/>
<keyword evidence="1" id="KW-0812">Transmembrane</keyword>
<dbReference type="EMBL" id="QKWP01000197">
    <property type="protein sequence ID" value="RIB24904.1"/>
    <property type="molecule type" value="Genomic_DNA"/>
</dbReference>
<dbReference type="GO" id="GO:0016705">
    <property type="term" value="F:oxidoreductase activity, acting on paired donors, with incorporation or reduction of molecular oxygen"/>
    <property type="evidence" value="ECO:0007669"/>
    <property type="project" value="InterPro"/>
</dbReference>